<dbReference type="AlphaFoldDB" id="A0A8J6XU39"/>
<name>A0A8J6XU39_9CYAN</name>
<keyword evidence="3" id="KW-0472">Membrane</keyword>
<evidence type="ECO:0000256" key="1">
    <source>
        <dbReference type="ARBA" id="ARBA00004236"/>
    </source>
</evidence>
<evidence type="ECO:0000256" key="3">
    <source>
        <dbReference type="SAM" id="Phobius"/>
    </source>
</evidence>
<dbReference type="EMBL" id="JACXAE010000061">
    <property type="protein sequence ID" value="MBD2773953.1"/>
    <property type="molecule type" value="Genomic_DNA"/>
</dbReference>
<keyword evidence="3" id="KW-0812">Transmembrane</keyword>
<evidence type="ECO:0000313" key="4">
    <source>
        <dbReference type="EMBL" id="MBD2773953.1"/>
    </source>
</evidence>
<evidence type="ECO:0000256" key="2">
    <source>
        <dbReference type="ARBA" id="ARBA00022475"/>
    </source>
</evidence>
<dbReference type="InterPro" id="IPR045276">
    <property type="entry name" value="YbiO_bact"/>
</dbReference>
<feature type="transmembrane region" description="Helical" evidence="3">
    <location>
        <begin position="387"/>
        <end position="409"/>
    </location>
</feature>
<dbReference type="RefSeq" id="WP_190830310.1">
    <property type="nucleotide sequence ID" value="NZ_JACXAE010000061.1"/>
</dbReference>
<feature type="transmembrane region" description="Helical" evidence="3">
    <location>
        <begin position="202"/>
        <end position="222"/>
    </location>
</feature>
<protein>
    <submittedName>
        <fullName evidence="4">Uncharacterized protein</fullName>
    </submittedName>
</protein>
<dbReference type="Proteomes" id="UP000629098">
    <property type="component" value="Unassembled WGS sequence"/>
</dbReference>
<dbReference type="PANTHER" id="PTHR30460">
    <property type="entry name" value="MODERATE CONDUCTANCE MECHANOSENSITIVE CHANNEL YBIO"/>
    <property type="match status" value="1"/>
</dbReference>
<gene>
    <name evidence="4" type="ORF">ICL16_18215</name>
</gene>
<dbReference type="GO" id="GO:0005886">
    <property type="term" value="C:plasma membrane"/>
    <property type="evidence" value="ECO:0007669"/>
    <property type="project" value="UniProtKB-SubCell"/>
</dbReference>
<dbReference type="GO" id="GO:0008381">
    <property type="term" value="F:mechanosensitive monoatomic ion channel activity"/>
    <property type="evidence" value="ECO:0007669"/>
    <property type="project" value="InterPro"/>
</dbReference>
<keyword evidence="5" id="KW-1185">Reference proteome</keyword>
<keyword evidence="2" id="KW-1003">Cell membrane</keyword>
<evidence type="ECO:0000313" key="5">
    <source>
        <dbReference type="Proteomes" id="UP000629098"/>
    </source>
</evidence>
<reference evidence="4" key="1">
    <citation type="submission" date="2020-09" db="EMBL/GenBank/DDBJ databases">
        <title>Iningainema tapete sp. nov. (Scytonemataceae, Cyanobacteria) from greenhouses in central Florida (USA) produces two types of nodularin with biosynthetic potential for microcystin-LR and anabaenopeptins.</title>
        <authorList>
            <person name="Berthold D.E."/>
            <person name="Lefler F.W."/>
            <person name="Huang I.-S."/>
            <person name="Abdulla H."/>
            <person name="Zimba P.V."/>
            <person name="Laughinghouse H.D. IV."/>
        </authorList>
    </citation>
    <scope>NUCLEOTIDE SEQUENCE</scope>
    <source>
        <strain evidence="4">BLCCT55</strain>
    </source>
</reference>
<comment type="caution">
    <text evidence="4">The sequence shown here is derived from an EMBL/GenBank/DDBJ whole genome shotgun (WGS) entry which is preliminary data.</text>
</comment>
<keyword evidence="3" id="KW-1133">Transmembrane helix</keyword>
<organism evidence="4 5">
    <name type="scientific">Iningainema tapete BLCC-T55</name>
    <dbReference type="NCBI Taxonomy" id="2748662"/>
    <lineage>
        <taxon>Bacteria</taxon>
        <taxon>Bacillati</taxon>
        <taxon>Cyanobacteriota</taxon>
        <taxon>Cyanophyceae</taxon>
        <taxon>Nostocales</taxon>
        <taxon>Scytonemataceae</taxon>
        <taxon>Iningainema tapete</taxon>
    </lineage>
</organism>
<sequence>MLKTDKFFVFMFLFHRFRQIIIRFVPLCLTTILLVLGSCAIAQSQLPLLSANAANDSLHPPSTVNRYGEYETAPIQSPLDNNKLFDVTSPTIFNRDKVPDGKLPVEVRAKEVNERLWRIFKRTISAQQTPTVTVATLNNRPVLEIRNDKSTLPIRVVTVTEPDADFNGKTLDKLAQEWQKILQDEMVRFKQLTAQKVIAQRVVQAFQILLSLLIASPTIWFLRRMLTRRQQILEARYQQQLAVLAEAEKAQKSEAIASSETTEGEEMKAREIADLRAQFLTTFQHQFSLKRQLDIDKFLQWALFWIFILMWYIGIARIMSTVPLLMQWSLYVWATPLALIAIWFGISLAIRISKSLIDRLMHSWKANPLLSFGEVQRIALRSTTIASALKGFVSFVLVIVGIIWTLSLFNVPTSSIFAGGAIQLKNLR</sequence>
<dbReference type="Gene3D" id="1.10.287.1260">
    <property type="match status" value="1"/>
</dbReference>
<dbReference type="PANTHER" id="PTHR30460:SF0">
    <property type="entry name" value="MODERATE CONDUCTANCE MECHANOSENSITIVE CHANNEL YBIO"/>
    <property type="match status" value="1"/>
</dbReference>
<feature type="transmembrane region" description="Helical" evidence="3">
    <location>
        <begin position="298"/>
        <end position="318"/>
    </location>
</feature>
<proteinExistence type="predicted"/>
<comment type="subcellular location">
    <subcellularLocation>
        <location evidence="1">Cell membrane</location>
    </subcellularLocation>
</comment>
<accession>A0A8J6XU39</accession>
<feature type="transmembrane region" description="Helical" evidence="3">
    <location>
        <begin position="330"/>
        <end position="352"/>
    </location>
</feature>